<feature type="region of interest" description="Disordered" evidence="1">
    <location>
        <begin position="1"/>
        <end position="28"/>
    </location>
</feature>
<evidence type="ECO:0000313" key="2">
    <source>
        <dbReference type="EMBL" id="ORZ29440.1"/>
    </source>
</evidence>
<proteinExistence type="predicted"/>
<reference evidence="2 3" key="1">
    <citation type="submission" date="2016-07" db="EMBL/GenBank/DDBJ databases">
        <title>Pervasive Adenine N6-methylation of Active Genes in Fungi.</title>
        <authorList>
            <consortium name="DOE Joint Genome Institute"/>
            <person name="Mondo S.J."/>
            <person name="Dannebaum R.O."/>
            <person name="Kuo R.C."/>
            <person name="Labutti K."/>
            <person name="Haridas S."/>
            <person name="Kuo A."/>
            <person name="Salamov A."/>
            <person name="Ahrendt S.R."/>
            <person name="Lipzen A."/>
            <person name="Sullivan W."/>
            <person name="Andreopoulos W.B."/>
            <person name="Clum A."/>
            <person name="Lindquist E."/>
            <person name="Daum C."/>
            <person name="Ramamoorthy G.K."/>
            <person name="Gryganskyi A."/>
            <person name="Culley D."/>
            <person name="Magnuson J.K."/>
            <person name="James T.Y."/>
            <person name="O'Malley M.A."/>
            <person name="Stajich J.E."/>
            <person name="Spatafora J.W."/>
            <person name="Visel A."/>
            <person name="Grigoriev I.V."/>
        </authorList>
    </citation>
    <scope>NUCLEOTIDE SEQUENCE [LARGE SCALE GENOMIC DNA]</scope>
    <source>
        <strain evidence="2 3">PL171</strain>
    </source>
</reference>
<name>A0A1Y2H4E7_9FUNG</name>
<comment type="caution">
    <text evidence="2">The sequence shown here is derived from an EMBL/GenBank/DDBJ whole genome shotgun (WGS) entry which is preliminary data.</text>
</comment>
<dbReference type="EMBL" id="MCFL01000195">
    <property type="protein sequence ID" value="ORZ29440.1"/>
    <property type="molecule type" value="Genomic_DNA"/>
</dbReference>
<evidence type="ECO:0000256" key="1">
    <source>
        <dbReference type="SAM" id="MobiDB-lite"/>
    </source>
</evidence>
<feature type="compositionally biased region" description="Basic residues" evidence="1">
    <location>
        <begin position="1"/>
        <end position="10"/>
    </location>
</feature>
<evidence type="ECO:0000313" key="3">
    <source>
        <dbReference type="Proteomes" id="UP000193411"/>
    </source>
</evidence>
<accession>A0A1Y2H4E7</accession>
<protein>
    <submittedName>
        <fullName evidence="2">Uncharacterized protein</fullName>
    </submittedName>
</protein>
<gene>
    <name evidence="2" type="ORF">BCR44DRAFT_46466</name>
</gene>
<dbReference type="Proteomes" id="UP000193411">
    <property type="component" value="Unassembled WGS sequence"/>
</dbReference>
<organism evidence="2 3">
    <name type="scientific">Catenaria anguillulae PL171</name>
    <dbReference type="NCBI Taxonomy" id="765915"/>
    <lineage>
        <taxon>Eukaryota</taxon>
        <taxon>Fungi</taxon>
        <taxon>Fungi incertae sedis</taxon>
        <taxon>Blastocladiomycota</taxon>
        <taxon>Blastocladiomycetes</taxon>
        <taxon>Blastocladiales</taxon>
        <taxon>Catenariaceae</taxon>
        <taxon>Catenaria</taxon>
    </lineage>
</organism>
<keyword evidence="3" id="KW-1185">Reference proteome</keyword>
<dbReference type="AlphaFoldDB" id="A0A1Y2H4E7"/>
<sequence length="160" mass="17883">MGSRSGRNRPRGIITTQPGTGEARGGSKSCRRWSTVLVECSQFKHTSHPPSYNLWARLWRNRSALSSALPLTTKGSDLQMTTPFSHVQKVCQGLMAPSTFRFIPLPDAHTTSFSAKARMMAVMTPSSVRGTVGRPHQPRIPHNCYLEQLIDTPRYTEHCF</sequence>